<name>A0A5N6WEN6_9EURO</name>
<gene>
    <name evidence="1" type="ORF">BDV41DRAFT_229993</name>
</gene>
<evidence type="ECO:0000313" key="1">
    <source>
        <dbReference type="EMBL" id="KAE8319274.1"/>
    </source>
</evidence>
<evidence type="ECO:0000313" key="2">
    <source>
        <dbReference type="Proteomes" id="UP000325433"/>
    </source>
</evidence>
<reference evidence="2" key="1">
    <citation type="submission" date="2019-04" db="EMBL/GenBank/DDBJ databases">
        <title>Friends and foes A comparative genomics studyof 23 Aspergillus species from section Flavi.</title>
        <authorList>
            <consortium name="DOE Joint Genome Institute"/>
            <person name="Kjaerbolling I."/>
            <person name="Vesth T."/>
            <person name="Frisvad J.C."/>
            <person name="Nybo J.L."/>
            <person name="Theobald S."/>
            <person name="Kildgaard S."/>
            <person name="Isbrandt T."/>
            <person name="Kuo A."/>
            <person name="Sato A."/>
            <person name="Lyhne E.K."/>
            <person name="Kogle M.E."/>
            <person name="Wiebenga A."/>
            <person name="Kun R.S."/>
            <person name="Lubbers R.J."/>
            <person name="Makela M.R."/>
            <person name="Barry K."/>
            <person name="Chovatia M."/>
            <person name="Clum A."/>
            <person name="Daum C."/>
            <person name="Haridas S."/>
            <person name="He G."/>
            <person name="LaButti K."/>
            <person name="Lipzen A."/>
            <person name="Mondo S."/>
            <person name="Riley R."/>
            <person name="Salamov A."/>
            <person name="Simmons B.A."/>
            <person name="Magnuson J.K."/>
            <person name="Henrissat B."/>
            <person name="Mortensen U.H."/>
            <person name="Larsen T.O."/>
            <person name="Devries R.P."/>
            <person name="Grigoriev I.V."/>
            <person name="Machida M."/>
            <person name="Baker S.E."/>
            <person name="Andersen M.R."/>
        </authorList>
    </citation>
    <scope>NUCLEOTIDE SEQUENCE [LARGE SCALE GENOMIC DNA]</scope>
    <source>
        <strain evidence="2">CBS 130015</strain>
    </source>
</reference>
<keyword evidence="2" id="KW-1185">Reference proteome</keyword>
<dbReference type="Proteomes" id="UP000325433">
    <property type="component" value="Unassembled WGS sequence"/>
</dbReference>
<sequence length="88" mass="10027">MLVRVMGEMISTLYEGFNIQKMKFCFCINSFRYSYNFREGDSPLSATELYSLTLPVNQGCKWLPSTALFGVQYPNLPIGNRQISKLGT</sequence>
<protein>
    <submittedName>
        <fullName evidence="1">Uncharacterized protein</fullName>
    </submittedName>
</protein>
<accession>A0A5N6WEN6</accession>
<dbReference type="AlphaFoldDB" id="A0A5N6WEN6"/>
<organism evidence="1 2">
    <name type="scientific">Aspergillus transmontanensis</name>
    <dbReference type="NCBI Taxonomy" id="1034304"/>
    <lineage>
        <taxon>Eukaryota</taxon>
        <taxon>Fungi</taxon>
        <taxon>Dikarya</taxon>
        <taxon>Ascomycota</taxon>
        <taxon>Pezizomycotina</taxon>
        <taxon>Eurotiomycetes</taxon>
        <taxon>Eurotiomycetidae</taxon>
        <taxon>Eurotiales</taxon>
        <taxon>Aspergillaceae</taxon>
        <taxon>Aspergillus</taxon>
        <taxon>Aspergillus subgen. Circumdati</taxon>
    </lineage>
</organism>
<proteinExistence type="predicted"/>
<dbReference type="EMBL" id="ML738294">
    <property type="protein sequence ID" value="KAE8319274.1"/>
    <property type="molecule type" value="Genomic_DNA"/>
</dbReference>